<dbReference type="GO" id="GO:0008270">
    <property type="term" value="F:zinc ion binding"/>
    <property type="evidence" value="ECO:0007669"/>
    <property type="project" value="UniProtKB-KW"/>
</dbReference>
<dbReference type="GO" id="GO:0006357">
    <property type="term" value="P:regulation of transcription by RNA polymerase II"/>
    <property type="evidence" value="ECO:0007669"/>
    <property type="project" value="TreeGrafter"/>
</dbReference>
<dbReference type="Pfam" id="PF13894">
    <property type="entry name" value="zf-C2H2_4"/>
    <property type="match status" value="1"/>
</dbReference>
<accession>A0A226D864</accession>
<evidence type="ECO:0000256" key="3">
    <source>
        <dbReference type="ARBA" id="ARBA00022737"/>
    </source>
</evidence>
<feature type="domain" description="C2H2-type" evidence="8">
    <location>
        <begin position="135"/>
        <end position="162"/>
    </location>
</feature>
<reference evidence="9 10" key="1">
    <citation type="submission" date="2015-12" db="EMBL/GenBank/DDBJ databases">
        <title>The genome of Folsomia candida.</title>
        <authorList>
            <person name="Faddeeva A."/>
            <person name="Derks M.F."/>
            <person name="Anvar Y."/>
            <person name="Smit S."/>
            <person name="Van Straalen N."/>
            <person name="Roelofs D."/>
        </authorList>
    </citation>
    <scope>NUCLEOTIDE SEQUENCE [LARGE SCALE GENOMIC DNA]</scope>
    <source>
        <strain evidence="9 10">VU population</strain>
        <tissue evidence="9">Whole body</tissue>
    </source>
</reference>
<dbReference type="EMBL" id="LNIX01000030">
    <property type="protein sequence ID" value="OXA41068.1"/>
    <property type="molecule type" value="Genomic_DNA"/>
</dbReference>
<dbReference type="PANTHER" id="PTHR24390:SF79">
    <property type="entry name" value="ASPARAGINE-RICH ZINC FINGER PROTEIN AZF1"/>
    <property type="match status" value="1"/>
</dbReference>
<feature type="domain" description="C2H2-type" evidence="8">
    <location>
        <begin position="75"/>
        <end position="104"/>
    </location>
</feature>
<evidence type="ECO:0000256" key="1">
    <source>
        <dbReference type="ARBA" id="ARBA00004123"/>
    </source>
</evidence>
<evidence type="ECO:0000313" key="9">
    <source>
        <dbReference type="EMBL" id="OXA41068.1"/>
    </source>
</evidence>
<dbReference type="AlphaFoldDB" id="A0A226D864"/>
<keyword evidence="6" id="KW-0539">Nucleus</keyword>
<dbReference type="PROSITE" id="PS00028">
    <property type="entry name" value="ZINC_FINGER_C2H2_1"/>
    <property type="match status" value="6"/>
</dbReference>
<evidence type="ECO:0000256" key="4">
    <source>
        <dbReference type="ARBA" id="ARBA00022771"/>
    </source>
</evidence>
<keyword evidence="10" id="KW-1185">Reference proteome</keyword>
<dbReference type="GO" id="GO:0003700">
    <property type="term" value="F:DNA-binding transcription factor activity"/>
    <property type="evidence" value="ECO:0007669"/>
    <property type="project" value="TreeGrafter"/>
</dbReference>
<dbReference type="OrthoDB" id="1095242at2759"/>
<dbReference type="InterPro" id="IPR013087">
    <property type="entry name" value="Znf_C2H2_type"/>
</dbReference>
<dbReference type="OMA" id="VKTHDAN"/>
<dbReference type="STRING" id="158441.A0A226D864"/>
<organism evidence="9 10">
    <name type="scientific">Folsomia candida</name>
    <name type="common">Springtail</name>
    <dbReference type="NCBI Taxonomy" id="158441"/>
    <lineage>
        <taxon>Eukaryota</taxon>
        <taxon>Metazoa</taxon>
        <taxon>Ecdysozoa</taxon>
        <taxon>Arthropoda</taxon>
        <taxon>Hexapoda</taxon>
        <taxon>Collembola</taxon>
        <taxon>Entomobryomorpha</taxon>
        <taxon>Isotomoidea</taxon>
        <taxon>Isotomidae</taxon>
        <taxon>Proisotominae</taxon>
        <taxon>Folsomia</taxon>
    </lineage>
</organism>
<feature type="domain" description="C2H2-type" evidence="8">
    <location>
        <begin position="164"/>
        <end position="192"/>
    </location>
</feature>
<name>A0A226D864_FOLCA</name>
<protein>
    <submittedName>
        <fullName evidence="9">Zinc finger protein 14</fullName>
    </submittedName>
</protein>
<evidence type="ECO:0000256" key="6">
    <source>
        <dbReference type="ARBA" id="ARBA00023242"/>
    </source>
</evidence>
<keyword evidence="5" id="KW-0862">Zinc</keyword>
<dbReference type="FunFam" id="3.30.160.60:FF:000110">
    <property type="entry name" value="Zinc finger protein-like"/>
    <property type="match status" value="1"/>
</dbReference>
<dbReference type="SMART" id="SM00355">
    <property type="entry name" value="ZnF_C2H2"/>
    <property type="match status" value="7"/>
</dbReference>
<dbReference type="GO" id="GO:0000978">
    <property type="term" value="F:RNA polymerase II cis-regulatory region sequence-specific DNA binding"/>
    <property type="evidence" value="ECO:0007669"/>
    <property type="project" value="TreeGrafter"/>
</dbReference>
<dbReference type="PANTHER" id="PTHR24390">
    <property type="entry name" value="ZINC FINGER PROTEIN"/>
    <property type="match status" value="1"/>
</dbReference>
<dbReference type="InterPro" id="IPR036236">
    <property type="entry name" value="Znf_C2H2_sf"/>
</dbReference>
<evidence type="ECO:0000259" key="8">
    <source>
        <dbReference type="PROSITE" id="PS50157"/>
    </source>
</evidence>
<dbReference type="Gene3D" id="3.30.160.60">
    <property type="entry name" value="Classic Zinc Finger"/>
    <property type="match status" value="5"/>
</dbReference>
<dbReference type="SUPFAM" id="SSF57667">
    <property type="entry name" value="beta-beta-alpha zinc fingers"/>
    <property type="match status" value="3"/>
</dbReference>
<dbReference type="GO" id="GO:0005634">
    <property type="term" value="C:nucleus"/>
    <property type="evidence" value="ECO:0007669"/>
    <property type="project" value="UniProtKB-SubCell"/>
</dbReference>
<sequence>MKIIIFNYLNKYLLTNQNIPVTSRSFHSAKQLETHKQVHLPHDSRKKYECTKCPETFLLEQTFRSHLASHSGVRFTCEVPDCGKRFACKPKLRKHTLRHTDVRSHKCGICPGKAFKTLVELRAHQNNVHAAVKLYKCESCWRSFAVKSRLTRHVKTHDANRAKTKCPQCPKEFSCPESLRVHFNSKHRERDQNKNKCFVCGKMFAFKISIKSHIRNVHGAGEQAKCYFCSKTFKTNNIMKQHLMTHTGEKCYKCDQKYIQITEPEENAHIVENNSLTMPISEATLIYIYIIMDAVVK</sequence>
<comment type="subcellular location">
    <subcellularLocation>
        <location evidence="1">Nucleus</location>
    </subcellularLocation>
</comment>
<proteinExistence type="predicted"/>
<keyword evidence="3" id="KW-0677">Repeat</keyword>
<dbReference type="Proteomes" id="UP000198287">
    <property type="component" value="Unassembled WGS sequence"/>
</dbReference>
<keyword evidence="4 7" id="KW-0863">Zinc-finger</keyword>
<evidence type="ECO:0000256" key="7">
    <source>
        <dbReference type="PROSITE-ProRule" id="PRU00042"/>
    </source>
</evidence>
<evidence type="ECO:0000256" key="2">
    <source>
        <dbReference type="ARBA" id="ARBA00022723"/>
    </source>
</evidence>
<evidence type="ECO:0000256" key="5">
    <source>
        <dbReference type="ARBA" id="ARBA00022833"/>
    </source>
</evidence>
<comment type="caution">
    <text evidence="9">The sequence shown here is derived from an EMBL/GenBank/DDBJ whole genome shotgun (WGS) entry which is preliminary data.</text>
</comment>
<dbReference type="PROSITE" id="PS50157">
    <property type="entry name" value="ZINC_FINGER_C2H2_2"/>
    <property type="match status" value="6"/>
</dbReference>
<dbReference type="Pfam" id="PF00096">
    <property type="entry name" value="zf-C2H2"/>
    <property type="match status" value="2"/>
</dbReference>
<keyword evidence="2" id="KW-0479">Metal-binding</keyword>
<gene>
    <name evidence="9" type="ORF">Fcan01_23937</name>
</gene>
<feature type="domain" description="C2H2-type" evidence="8">
    <location>
        <begin position="195"/>
        <end position="223"/>
    </location>
</feature>
<evidence type="ECO:0000313" key="10">
    <source>
        <dbReference type="Proteomes" id="UP000198287"/>
    </source>
</evidence>
<feature type="domain" description="C2H2-type" evidence="8">
    <location>
        <begin position="224"/>
        <end position="251"/>
    </location>
</feature>
<feature type="domain" description="C2H2-type" evidence="8">
    <location>
        <begin position="48"/>
        <end position="75"/>
    </location>
</feature>